<accession>Q2LUG2</accession>
<dbReference type="STRING" id="56780.SYN_01091"/>
<dbReference type="GO" id="GO:0015379">
    <property type="term" value="F:potassium:chloride symporter activity"/>
    <property type="evidence" value="ECO:0007669"/>
    <property type="project" value="InterPro"/>
</dbReference>
<dbReference type="EMBL" id="CP000252">
    <property type="protein sequence ID" value="ABC77725.1"/>
    <property type="molecule type" value="Genomic_DNA"/>
</dbReference>
<feature type="transmembrane region" description="Helical" evidence="10">
    <location>
        <begin position="196"/>
        <end position="219"/>
    </location>
</feature>
<feature type="transmembrane region" description="Helical" evidence="10">
    <location>
        <begin position="231"/>
        <end position="254"/>
    </location>
</feature>
<evidence type="ECO:0000313" key="11">
    <source>
        <dbReference type="EMBL" id="ABC77725.1"/>
    </source>
</evidence>
<keyword evidence="7 10" id="KW-1133">Transmembrane helix</keyword>
<evidence type="ECO:0000256" key="7">
    <source>
        <dbReference type="ARBA" id="ARBA00022989"/>
    </source>
</evidence>
<feature type="transmembrane region" description="Helical" evidence="10">
    <location>
        <begin position="129"/>
        <end position="152"/>
    </location>
</feature>
<feature type="transmembrane region" description="Helical" evidence="10">
    <location>
        <begin position="388"/>
        <end position="407"/>
    </location>
</feature>
<dbReference type="HOGENOM" id="CLU_026429_0_1_7"/>
<gene>
    <name evidence="11" type="ORF">SYN_01091</name>
</gene>
<keyword evidence="4" id="KW-0633">Potassium transport</keyword>
<dbReference type="Proteomes" id="UP000001933">
    <property type="component" value="Chromosome"/>
</dbReference>
<comment type="subcellular location">
    <subcellularLocation>
        <location evidence="1">Cell membrane</location>
        <topology evidence="1">Multi-pass membrane protein</topology>
    </subcellularLocation>
</comment>
<dbReference type="InParanoid" id="Q2LUG2"/>
<evidence type="ECO:0000256" key="9">
    <source>
        <dbReference type="ARBA" id="ARBA00023136"/>
    </source>
</evidence>
<name>Q2LUG2_SYNAS</name>
<feature type="transmembrane region" description="Helical" evidence="10">
    <location>
        <begin position="419"/>
        <end position="439"/>
    </location>
</feature>
<dbReference type="NCBIfam" id="TIGR00933">
    <property type="entry name" value="2a38"/>
    <property type="match status" value="1"/>
</dbReference>
<dbReference type="PANTHER" id="PTHR32024:SF1">
    <property type="entry name" value="KTR SYSTEM POTASSIUM UPTAKE PROTEIN B"/>
    <property type="match status" value="1"/>
</dbReference>
<dbReference type="RefSeq" id="WP_011417747.1">
    <property type="nucleotide sequence ID" value="NC_007759.1"/>
</dbReference>
<dbReference type="PANTHER" id="PTHR32024">
    <property type="entry name" value="TRK SYSTEM POTASSIUM UPTAKE PROTEIN TRKG-RELATED"/>
    <property type="match status" value="1"/>
</dbReference>
<evidence type="ECO:0000256" key="5">
    <source>
        <dbReference type="ARBA" id="ARBA00022692"/>
    </source>
</evidence>
<dbReference type="Pfam" id="PF02386">
    <property type="entry name" value="TrkH"/>
    <property type="match status" value="1"/>
</dbReference>
<dbReference type="AlphaFoldDB" id="Q2LUG2"/>
<evidence type="ECO:0000256" key="2">
    <source>
        <dbReference type="ARBA" id="ARBA00022448"/>
    </source>
</evidence>
<evidence type="ECO:0000256" key="8">
    <source>
        <dbReference type="ARBA" id="ARBA00023065"/>
    </source>
</evidence>
<keyword evidence="12" id="KW-1185">Reference proteome</keyword>
<evidence type="ECO:0000256" key="6">
    <source>
        <dbReference type="ARBA" id="ARBA00022958"/>
    </source>
</evidence>
<dbReference type="InterPro" id="IPR003445">
    <property type="entry name" value="Cat_transpt"/>
</dbReference>
<keyword evidence="6" id="KW-0630">Potassium</keyword>
<feature type="transmembrane region" description="Helical" evidence="10">
    <location>
        <begin position="164"/>
        <end position="184"/>
    </location>
</feature>
<evidence type="ECO:0000256" key="4">
    <source>
        <dbReference type="ARBA" id="ARBA00022538"/>
    </source>
</evidence>
<keyword evidence="8" id="KW-0406">Ion transport</keyword>
<keyword evidence="9 10" id="KW-0472">Membrane</keyword>
<sequence length="456" mass="50060">MRLTALQLKMSISGYLTPARSFILSFAAVILAGTLLLWSPFSSSGKPLSFIDALFTSASAVCVTGLAVVDIGRDLSLPGQLITLLLFQIGGLGIITFSVLFFGIMGRGISFRGREIVQSTFLHTPRRDFFMILKWVLLMTLIIESIGTLLLFSRFIQDFPLPRALYLSVYHAVSAFNNCGYSLFSNSLMDYRSDWIVNLTIMSLIVLGGIGFIVLYEIISRVRGNQKKLSLHSRIALLMTGFLILLGAVLFYFFEMHHVLRGASWQENLLVSLFQSVTSRTSGFNTVDIGQLTNATILLLMGLMFIGASPGSTGGGIKTTSFTLLLMMIWNRIQGSEQVTIFNRSIPEEITTRTISIVFASAFSVALISSILLFGSPDSLPPASSRHLFVEYVFETVSAYGTVGLSMGITAKLSELQKLAIILMMFAGRVGPLTLAFAWSKSKRKIIYAEESVMVG</sequence>
<organism evidence="11 12">
    <name type="scientific">Syntrophus aciditrophicus (strain SB)</name>
    <dbReference type="NCBI Taxonomy" id="56780"/>
    <lineage>
        <taxon>Bacteria</taxon>
        <taxon>Pseudomonadati</taxon>
        <taxon>Thermodesulfobacteriota</taxon>
        <taxon>Syntrophia</taxon>
        <taxon>Syntrophales</taxon>
        <taxon>Syntrophaceae</taxon>
        <taxon>Syntrophus</taxon>
    </lineage>
</organism>
<feature type="transmembrane region" description="Helical" evidence="10">
    <location>
        <begin position="21"/>
        <end position="41"/>
    </location>
</feature>
<feature type="transmembrane region" description="Helical" evidence="10">
    <location>
        <begin position="81"/>
        <end position="109"/>
    </location>
</feature>
<keyword evidence="2" id="KW-0813">Transport</keyword>
<keyword evidence="5 10" id="KW-0812">Transmembrane</keyword>
<dbReference type="KEGG" id="sat:SYN_01091"/>
<evidence type="ECO:0000256" key="10">
    <source>
        <dbReference type="SAM" id="Phobius"/>
    </source>
</evidence>
<feature type="transmembrane region" description="Helical" evidence="10">
    <location>
        <begin position="353"/>
        <end position="376"/>
    </location>
</feature>
<evidence type="ECO:0000256" key="1">
    <source>
        <dbReference type="ARBA" id="ARBA00004651"/>
    </source>
</evidence>
<dbReference type="InterPro" id="IPR004772">
    <property type="entry name" value="TrkH"/>
</dbReference>
<feature type="transmembrane region" description="Helical" evidence="10">
    <location>
        <begin position="289"/>
        <end position="308"/>
    </location>
</feature>
<evidence type="ECO:0000256" key="3">
    <source>
        <dbReference type="ARBA" id="ARBA00022475"/>
    </source>
</evidence>
<dbReference type="eggNOG" id="COG0168">
    <property type="taxonomic scope" value="Bacteria"/>
</dbReference>
<keyword evidence="3" id="KW-1003">Cell membrane</keyword>
<proteinExistence type="predicted"/>
<reference evidence="11 12" key="1">
    <citation type="journal article" date="2007" name="Proc. Natl. Acad. Sci. U.S.A.">
        <title>The genome of Syntrophus aciditrophicus: life at the thermodynamic limit of microbial growth.</title>
        <authorList>
            <person name="McInerney M.J."/>
            <person name="Rohlin L."/>
            <person name="Mouttaki H."/>
            <person name="Kim U."/>
            <person name="Krupp R.S."/>
            <person name="Rios-Hernandez L."/>
            <person name="Sieber J."/>
            <person name="Struchtemeyer C.G."/>
            <person name="Bhattacharyya A."/>
            <person name="Campbell J.W."/>
            <person name="Gunsalus R.P."/>
        </authorList>
    </citation>
    <scope>NUCLEOTIDE SEQUENCE [LARGE SCALE GENOMIC DNA]</scope>
    <source>
        <strain evidence="11 12">SB</strain>
    </source>
</reference>
<dbReference type="OrthoDB" id="9810952at2"/>
<protein>
    <submittedName>
        <fullName evidence="11">Potassium uptake protein</fullName>
    </submittedName>
</protein>
<evidence type="ECO:0000313" key="12">
    <source>
        <dbReference type="Proteomes" id="UP000001933"/>
    </source>
</evidence>
<dbReference type="GO" id="GO:0005886">
    <property type="term" value="C:plasma membrane"/>
    <property type="evidence" value="ECO:0007669"/>
    <property type="project" value="UniProtKB-SubCell"/>
</dbReference>